<protein>
    <submittedName>
        <fullName evidence="2">Histone demethylase UTY isoform X1</fullName>
    </submittedName>
</protein>
<dbReference type="InterPro" id="IPR019734">
    <property type="entry name" value="TPR_rpt"/>
</dbReference>
<name>A0A3M7RB99_BRAPC</name>
<evidence type="ECO:0000313" key="2">
    <source>
        <dbReference type="EMBL" id="RNA20674.1"/>
    </source>
</evidence>
<reference evidence="2 3" key="1">
    <citation type="journal article" date="2018" name="Sci. Rep.">
        <title>Genomic signatures of local adaptation to the degree of environmental predictability in rotifers.</title>
        <authorList>
            <person name="Franch-Gras L."/>
            <person name="Hahn C."/>
            <person name="Garcia-Roger E.M."/>
            <person name="Carmona M.J."/>
            <person name="Serra M."/>
            <person name="Gomez A."/>
        </authorList>
    </citation>
    <scope>NUCLEOTIDE SEQUENCE [LARGE SCALE GENOMIC DNA]</scope>
    <source>
        <strain evidence="2">HYR1</strain>
    </source>
</reference>
<comment type="caution">
    <text evidence="2">The sequence shown here is derived from an EMBL/GenBank/DDBJ whole genome shotgun (WGS) entry which is preliminary data.</text>
</comment>
<evidence type="ECO:0000313" key="3">
    <source>
        <dbReference type="Proteomes" id="UP000276133"/>
    </source>
</evidence>
<organism evidence="2 3">
    <name type="scientific">Brachionus plicatilis</name>
    <name type="common">Marine rotifer</name>
    <name type="synonym">Brachionus muelleri</name>
    <dbReference type="NCBI Taxonomy" id="10195"/>
    <lineage>
        <taxon>Eukaryota</taxon>
        <taxon>Metazoa</taxon>
        <taxon>Spiralia</taxon>
        <taxon>Gnathifera</taxon>
        <taxon>Rotifera</taxon>
        <taxon>Eurotatoria</taxon>
        <taxon>Monogononta</taxon>
        <taxon>Pseudotrocha</taxon>
        <taxon>Ploima</taxon>
        <taxon>Brachionidae</taxon>
        <taxon>Brachionus</taxon>
    </lineage>
</organism>
<dbReference type="EMBL" id="REGN01003806">
    <property type="protein sequence ID" value="RNA20674.1"/>
    <property type="molecule type" value="Genomic_DNA"/>
</dbReference>
<keyword evidence="2" id="KW-0489">Methyltransferase</keyword>
<dbReference type="GO" id="GO:0008168">
    <property type="term" value="F:methyltransferase activity"/>
    <property type="evidence" value="ECO:0007669"/>
    <property type="project" value="UniProtKB-KW"/>
</dbReference>
<dbReference type="STRING" id="10195.A0A3M7RB99"/>
<sequence>MNANYPNQYYDSQAPAVSATSPYQTQNFTYQNKPAQYPAQARFMPSPAPINPSMPQIMPNYQRPTPTSTPATLPVQSPTSPSVSTFYPQYAQYPSQYQPVQYGQLMPNQMINPMAFQDQARFGHQIIQQPPIQHPIYPSQFQPKVALNSRPHLTAPSPAMPPQKSEHIITDSVSGPSANCAKSNVNKCQPAPLNAQTLKDEPDQKQEPLNRAIYFLINLPLSSQEEDLLCDYDSRLYGFLRLDSNQQIFKKYFLLKAINCFEQRARSLHLEWSKLEREGDGKKLRENRIKRAKVYLSLGHFYLLVYDYSKALQSYQKFVTFNVNKLKDSTFYYGLGIVYFVFGAFK</sequence>
<accession>A0A3M7RB99</accession>
<keyword evidence="3" id="KW-1185">Reference proteome</keyword>
<dbReference type="AlphaFoldDB" id="A0A3M7RB99"/>
<dbReference type="GO" id="GO:0032259">
    <property type="term" value="P:methylation"/>
    <property type="evidence" value="ECO:0007669"/>
    <property type="project" value="UniProtKB-KW"/>
</dbReference>
<proteinExistence type="predicted"/>
<dbReference type="Proteomes" id="UP000276133">
    <property type="component" value="Unassembled WGS sequence"/>
</dbReference>
<evidence type="ECO:0000256" key="1">
    <source>
        <dbReference type="PROSITE-ProRule" id="PRU00339"/>
    </source>
</evidence>
<gene>
    <name evidence="2" type="ORF">BpHYR1_029783</name>
</gene>
<keyword evidence="2" id="KW-0808">Transferase</keyword>
<dbReference type="OrthoDB" id="418911at2759"/>
<feature type="repeat" description="TPR" evidence="1">
    <location>
        <begin position="292"/>
        <end position="325"/>
    </location>
</feature>
<dbReference type="PROSITE" id="PS50005">
    <property type="entry name" value="TPR"/>
    <property type="match status" value="1"/>
</dbReference>
<keyword evidence="1" id="KW-0802">TPR repeat</keyword>